<dbReference type="GO" id="GO:0005960">
    <property type="term" value="C:glycine cleavage complex"/>
    <property type="evidence" value="ECO:0007669"/>
    <property type="project" value="InterPro"/>
</dbReference>
<dbReference type="GO" id="GO:0005829">
    <property type="term" value="C:cytosol"/>
    <property type="evidence" value="ECO:0007669"/>
    <property type="project" value="TreeGrafter"/>
</dbReference>
<protein>
    <submittedName>
        <fullName evidence="2">Glycine cleavage H protein</fullName>
    </submittedName>
</protein>
<sequence length="114" mass="13213">MKKVINYLVLEKQENSNNYYLRLTAEMQDDIGTVGYVQFKNTDKKDFQKDDVFLALEASKAILTLKMPLDATVVEWNQQVIENPELISSADQNSNWIMILTNINKNTFDSLEDF</sequence>
<dbReference type="Gene3D" id="2.40.50.100">
    <property type="match status" value="1"/>
</dbReference>
<evidence type="ECO:0000313" key="3">
    <source>
        <dbReference type="Proteomes" id="UP000008907"/>
    </source>
</evidence>
<dbReference type="InterPro" id="IPR002930">
    <property type="entry name" value="GCV_H"/>
</dbReference>
<organism evidence="2 3">
    <name type="scientific">Mycoplasma putrefaciens (strain ATCC 15718 / NCTC 10155 / C30 KS-1 / KS-1)</name>
    <dbReference type="NCBI Taxonomy" id="743965"/>
    <lineage>
        <taxon>Bacteria</taxon>
        <taxon>Bacillati</taxon>
        <taxon>Mycoplasmatota</taxon>
        <taxon>Mollicutes</taxon>
        <taxon>Mycoplasmataceae</taxon>
        <taxon>Mycoplasma</taxon>
    </lineage>
</organism>
<dbReference type="InterPro" id="IPR033753">
    <property type="entry name" value="GCV_H/Fam206"/>
</dbReference>
<gene>
    <name evidence="2" type="primary">gcvH</name>
    <name evidence="2" type="ordered locus">MPUT_0110</name>
</gene>
<dbReference type="RefSeq" id="WP_014034870.1">
    <property type="nucleotide sequence ID" value="NC_015946.1"/>
</dbReference>
<name>A0A7U3ZS73_MYCPK</name>
<dbReference type="Pfam" id="PF01597">
    <property type="entry name" value="GCV_H"/>
    <property type="match status" value="1"/>
</dbReference>
<dbReference type="CDD" id="cd06848">
    <property type="entry name" value="GCS_H"/>
    <property type="match status" value="1"/>
</dbReference>
<dbReference type="KEGG" id="mpf:MPUT_0110"/>
<dbReference type="GO" id="GO:0019464">
    <property type="term" value="P:glycine decarboxylation via glycine cleavage system"/>
    <property type="evidence" value="ECO:0007669"/>
    <property type="project" value="InterPro"/>
</dbReference>
<dbReference type="AlphaFoldDB" id="A0A7U3ZS73"/>
<accession>A0A7U3ZS73</accession>
<keyword evidence="1" id="KW-0450">Lipoyl</keyword>
<dbReference type="PANTHER" id="PTHR11715">
    <property type="entry name" value="GLYCINE CLEAVAGE SYSTEM H PROTEIN"/>
    <property type="match status" value="1"/>
</dbReference>
<dbReference type="GO" id="GO:0009249">
    <property type="term" value="P:protein lipoylation"/>
    <property type="evidence" value="ECO:0007669"/>
    <property type="project" value="TreeGrafter"/>
</dbReference>
<dbReference type="PANTHER" id="PTHR11715:SF3">
    <property type="entry name" value="GLYCINE CLEAVAGE SYSTEM H PROTEIN-RELATED"/>
    <property type="match status" value="1"/>
</dbReference>
<dbReference type="EMBL" id="CP003021">
    <property type="protein sequence ID" value="AEM68514.1"/>
    <property type="molecule type" value="Genomic_DNA"/>
</dbReference>
<dbReference type="Proteomes" id="UP000008907">
    <property type="component" value="Chromosome"/>
</dbReference>
<proteinExistence type="predicted"/>
<reference evidence="2 3" key="1">
    <citation type="journal article" date="2011" name="J. Bacteriol.">
        <title>Genome Sequence of Mycoplasma putrefaciens Type Strain KS1.</title>
        <authorList>
            <person name="Calcutt M.J."/>
            <person name="Foecking M.F."/>
        </authorList>
    </citation>
    <scope>NUCLEOTIDE SEQUENCE [LARGE SCALE GENOMIC DNA]</scope>
    <source>
        <strain evidence="3">ATCC 15718 / NCTC 10155 / C30 KS-1 / KS-1</strain>
    </source>
</reference>
<dbReference type="SUPFAM" id="SSF51230">
    <property type="entry name" value="Single hybrid motif"/>
    <property type="match status" value="1"/>
</dbReference>
<evidence type="ECO:0000256" key="1">
    <source>
        <dbReference type="ARBA" id="ARBA00022823"/>
    </source>
</evidence>
<dbReference type="InterPro" id="IPR011053">
    <property type="entry name" value="Single_hybrid_motif"/>
</dbReference>
<evidence type="ECO:0000313" key="2">
    <source>
        <dbReference type="EMBL" id="AEM68514.1"/>
    </source>
</evidence>